<protein>
    <recommendedName>
        <fullName evidence="3">NodB homology domain-containing protein</fullName>
    </recommendedName>
</protein>
<dbReference type="PANTHER" id="PTHR34216:SF3">
    <property type="entry name" value="POLY-BETA-1,6-N-ACETYL-D-GLUCOSAMINE N-DEACETYLASE"/>
    <property type="match status" value="1"/>
</dbReference>
<dbReference type="CDD" id="cd10918">
    <property type="entry name" value="CE4_NodB_like_5s_6s"/>
    <property type="match status" value="1"/>
</dbReference>
<dbReference type="Pfam" id="PF01522">
    <property type="entry name" value="Polysacc_deac_1"/>
    <property type="match status" value="1"/>
</dbReference>
<dbReference type="InterPro" id="IPR002509">
    <property type="entry name" value="NODB_dom"/>
</dbReference>
<dbReference type="SUPFAM" id="SSF88713">
    <property type="entry name" value="Glycoside hydrolase/deacetylase"/>
    <property type="match status" value="1"/>
</dbReference>
<dbReference type="AlphaFoldDB" id="A0A3B0WUG0"/>
<reference evidence="4" key="1">
    <citation type="submission" date="2018-06" db="EMBL/GenBank/DDBJ databases">
        <authorList>
            <person name="Zhirakovskaya E."/>
        </authorList>
    </citation>
    <scope>NUCLEOTIDE SEQUENCE</scope>
</reference>
<evidence type="ECO:0000256" key="2">
    <source>
        <dbReference type="ARBA" id="ARBA00022729"/>
    </source>
</evidence>
<comment type="subcellular location">
    <subcellularLocation>
        <location evidence="1">Secreted</location>
    </subcellularLocation>
</comment>
<feature type="domain" description="NodB homology" evidence="3">
    <location>
        <begin position="83"/>
        <end position="270"/>
    </location>
</feature>
<proteinExistence type="predicted"/>
<dbReference type="InterPro" id="IPR051398">
    <property type="entry name" value="Polysacch_Deacetylase"/>
</dbReference>
<accession>A0A3B0WUG0</accession>
<dbReference type="PANTHER" id="PTHR34216">
    <property type="match status" value="1"/>
</dbReference>
<dbReference type="EMBL" id="UOFD01000079">
    <property type="protein sequence ID" value="VAW54762.1"/>
    <property type="molecule type" value="Genomic_DNA"/>
</dbReference>
<dbReference type="InterPro" id="IPR011330">
    <property type="entry name" value="Glyco_hydro/deAcase_b/a-brl"/>
</dbReference>
<evidence type="ECO:0000256" key="1">
    <source>
        <dbReference type="ARBA" id="ARBA00004613"/>
    </source>
</evidence>
<keyword evidence="2" id="KW-0732">Signal</keyword>
<name>A0A3B0WUG0_9ZZZZ</name>
<evidence type="ECO:0000259" key="3">
    <source>
        <dbReference type="Pfam" id="PF01522"/>
    </source>
</evidence>
<dbReference type="GO" id="GO:0005975">
    <property type="term" value="P:carbohydrate metabolic process"/>
    <property type="evidence" value="ECO:0007669"/>
    <property type="project" value="InterPro"/>
</dbReference>
<dbReference type="Gene3D" id="3.20.20.370">
    <property type="entry name" value="Glycoside hydrolase/deacetylase"/>
    <property type="match status" value="1"/>
</dbReference>
<dbReference type="GO" id="GO:0016810">
    <property type="term" value="F:hydrolase activity, acting on carbon-nitrogen (but not peptide) bonds"/>
    <property type="evidence" value="ECO:0007669"/>
    <property type="project" value="InterPro"/>
</dbReference>
<sequence length="337" mass="38639">MKNLLKNFILTPLASRPVSLLASQFLNSHTPIFLVHQLVHDEDGYGITLHHLRKCLGYLVKNGHHFISLEDAISAIKNNTLLPKKSVVFTMDDGYMEQATIVAPIFLEFNCPITFFIISDVLDQKLWPWDAKVSWLISNSPKSQLTINFDDETLHLDISSTEKKHHARHRVRDYIKETSAEEVDYNLNKLALAAGISIPDTAPELYKAANWDIVRDLENKGVRFAPHSKTHRILSKMQATTARLEIEHSWKRLNEELHNPLNVFCYPTGRQFDFGPREIGILKENNFIGAVSTIPGFIRTNKKHHHKLYSLPRLALPDNMPDFIQYCSWIESIRGTP</sequence>
<evidence type="ECO:0000313" key="4">
    <source>
        <dbReference type="EMBL" id="VAW54762.1"/>
    </source>
</evidence>
<dbReference type="GO" id="GO:0005576">
    <property type="term" value="C:extracellular region"/>
    <property type="evidence" value="ECO:0007669"/>
    <property type="project" value="UniProtKB-SubCell"/>
</dbReference>
<organism evidence="4">
    <name type="scientific">hydrothermal vent metagenome</name>
    <dbReference type="NCBI Taxonomy" id="652676"/>
    <lineage>
        <taxon>unclassified sequences</taxon>
        <taxon>metagenomes</taxon>
        <taxon>ecological metagenomes</taxon>
    </lineage>
</organism>
<gene>
    <name evidence="4" type="ORF">MNBD_GAMMA06-583</name>
</gene>